<gene>
    <name evidence="1" type="ORF">GCM10010989_17430</name>
</gene>
<organism evidence="1 2">
    <name type="scientific">Croceicoccus pelagius</name>
    <dbReference type="NCBI Taxonomy" id="1703341"/>
    <lineage>
        <taxon>Bacteria</taxon>
        <taxon>Pseudomonadati</taxon>
        <taxon>Pseudomonadota</taxon>
        <taxon>Alphaproteobacteria</taxon>
        <taxon>Sphingomonadales</taxon>
        <taxon>Erythrobacteraceae</taxon>
        <taxon>Croceicoccus</taxon>
    </lineage>
</organism>
<accession>A0A916YG15</accession>
<reference evidence="1 2" key="1">
    <citation type="journal article" date="2014" name="Int. J. Syst. Evol. Microbiol.">
        <title>Complete genome sequence of Corynebacterium casei LMG S-19264T (=DSM 44701T), isolated from a smear-ripened cheese.</title>
        <authorList>
            <consortium name="US DOE Joint Genome Institute (JGI-PGF)"/>
            <person name="Walter F."/>
            <person name="Albersmeier A."/>
            <person name="Kalinowski J."/>
            <person name="Ruckert C."/>
        </authorList>
    </citation>
    <scope>NUCLEOTIDE SEQUENCE [LARGE SCALE GENOMIC DNA]</scope>
    <source>
        <strain evidence="1 2">CGMCC 1.15358</strain>
    </source>
</reference>
<comment type="caution">
    <text evidence="1">The sequence shown here is derived from an EMBL/GenBank/DDBJ whole genome shotgun (WGS) entry which is preliminary data.</text>
</comment>
<evidence type="ECO:0000313" key="2">
    <source>
        <dbReference type="Proteomes" id="UP000598997"/>
    </source>
</evidence>
<evidence type="ECO:0000313" key="1">
    <source>
        <dbReference type="EMBL" id="GGD43804.1"/>
    </source>
</evidence>
<dbReference type="EMBL" id="BMIO01000005">
    <property type="protein sequence ID" value="GGD43804.1"/>
    <property type="molecule type" value="Genomic_DNA"/>
</dbReference>
<dbReference type="AlphaFoldDB" id="A0A916YG15"/>
<proteinExistence type="predicted"/>
<name>A0A916YG15_9SPHN</name>
<dbReference type="Proteomes" id="UP000598997">
    <property type="component" value="Unassembled WGS sequence"/>
</dbReference>
<protein>
    <submittedName>
        <fullName evidence="1">Uncharacterized protein</fullName>
    </submittedName>
</protein>
<sequence length="77" mass="8703">MFRGLPRVVAFMRRVGKKRSELDVRNFVKNALPTFAEPMRSACKNIRRVVHEREVLVAIESGDAFEGGSIDPSEISK</sequence>
<keyword evidence="2" id="KW-1185">Reference proteome</keyword>